<dbReference type="NCBIfam" id="NF001377">
    <property type="entry name" value="PRK00278.2-4"/>
    <property type="match status" value="1"/>
</dbReference>
<dbReference type="PANTHER" id="PTHR22854">
    <property type="entry name" value="TRYPTOPHAN BIOSYNTHESIS PROTEIN"/>
    <property type="match status" value="1"/>
</dbReference>
<keyword evidence="5" id="KW-0210">Decarboxylase</keyword>
<keyword evidence="8 10" id="KW-0456">Lyase</keyword>
<keyword evidence="6" id="KW-0822">Tryptophan biosynthesis</keyword>
<dbReference type="GO" id="GO:0000162">
    <property type="term" value="P:L-tryptophan biosynthetic process"/>
    <property type="evidence" value="ECO:0007669"/>
    <property type="project" value="UniProtKB-UniPathway"/>
</dbReference>
<dbReference type="EMBL" id="LN515532">
    <property type="protein sequence ID" value="CEA16863.1"/>
    <property type="molecule type" value="Genomic_DNA"/>
</dbReference>
<dbReference type="OrthoDB" id="9804217at2"/>
<dbReference type="InterPro" id="IPR011060">
    <property type="entry name" value="RibuloseP-bd_barrel"/>
</dbReference>
<organism evidence="10 11">
    <name type="scientific">Fermentimonas caenicola</name>
    <dbReference type="NCBI Taxonomy" id="1562970"/>
    <lineage>
        <taxon>Bacteria</taxon>
        <taxon>Pseudomonadati</taxon>
        <taxon>Bacteroidota</taxon>
        <taxon>Bacteroidia</taxon>
        <taxon>Bacteroidales</taxon>
        <taxon>Dysgonomonadaceae</taxon>
        <taxon>Fermentimonas</taxon>
    </lineage>
</organism>
<dbReference type="Pfam" id="PF00218">
    <property type="entry name" value="IGPS"/>
    <property type="match status" value="1"/>
</dbReference>
<dbReference type="Proteomes" id="UP000032417">
    <property type="component" value="Chromosome 1"/>
</dbReference>
<dbReference type="InterPro" id="IPR045186">
    <property type="entry name" value="Indole-3-glycerol_P_synth"/>
</dbReference>
<dbReference type="KEGG" id="pbt:ING2E5B_2135"/>
<dbReference type="GO" id="GO:0004640">
    <property type="term" value="F:phosphoribosylanthranilate isomerase activity"/>
    <property type="evidence" value="ECO:0007669"/>
    <property type="project" value="TreeGrafter"/>
</dbReference>
<evidence type="ECO:0000256" key="4">
    <source>
        <dbReference type="ARBA" id="ARBA00022605"/>
    </source>
</evidence>
<name>A0A098C370_9BACT</name>
<evidence type="ECO:0000256" key="7">
    <source>
        <dbReference type="ARBA" id="ARBA00023141"/>
    </source>
</evidence>
<sequence length="264" mass="29572">MRDILSEIVDNKRIEVAKQKDLVSLRDIERQLMQADEIPFYSLKESLESSETGIISEFKRRSPSKGWLHEDADVNIITKEYESSGAAALSVLTDEKYFGGTLADLMSAAKNVHIPVMRKEFIIDEYQIYEAKLAGASAILLIAAAITKEESKRFTALAGQLQLDVLLELHDEKETDYVTPLNNLIGVNNRNLGSFVTDLEKSFRMSDLLPKNALWISESGISDAGIVKELRDAGYKGFLIGEYFMKSGTPGKSLNEFIQQIKKK</sequence>
<gene>
    <name evidence="10" type="primary">trpC</name>
    <name evidence="10" type="ORF">ING2E5B_2135</name>
</gene>
<dbReference type="PANTHER" id="PTHR22854:SF2">
    <property type="entry name" value="INDOLE-3-GLYCEROL-PHOSPHATE SYNTHASE"/>
    <property type="match status" value="1"/>
</dbReference>
<reference evidence="10 11" key="1">
    <citation type="submission" date="2014-08" db="EMBL/GenBank/DDBJ databases">
        <authorList>
            <person name="Wibberg D."/>
        </authorList>
    </citation>
    <scope>NUCLEOTIDE SEQUENCE [LARGE SCALE GENOMIC DNA]</scope>
    <source>
        <strain evidence="11">ING2-E5B</strain>
    </source>
</reference>
<comment type="pathway">
    <text evidence="2">Amino-acid biosynthesis; L-tryptophan biosynthesis; L-tryptophan from chorismate: step 4/5.</text>
</comment>
<evidence type="ECO:0000256" key="6">
    <source>
        <dbReference type="ARBA" id="ARBA00022822"/>
    </source>
</evidence>
<accession>A0A098C370</accession>
<evidence type="ECO:0000259" key="9">
    <source>
        <dbReference type="Pfam" id="PF00218"/>
    </source>
</evidence>
<evidence type="ECO:0000313" key="10">
    <source>
        <dbReference type="EMBL" id="CEA16863.1"/>
    </source>
</evidence>
<dbReference type="GO" id="GO:0004425">
    <property type="term" value="F:indole-3-glycerol-phosphate synthase activity"/>
    <property type="evidence" value="ECO:0007669"/>
    <property type="project" value="UniProtKB-EC"/>
</dbReference>
<feature type="domain" description="Indole-3-glycerol phosphate synthase" evidence="9">
    <location>
        <begin position="5"/>
        <end position="253"/>
    </location>
</feature>
<dbReference type="EC" id="4.1.1.48" evidence="3"/>
<dbReference type="InterPro" id="IPR013785">
    <property type="entry name" value="Aldolase_TIM"/>
</dbReference>
<evidence type="ECO:0000313" key="11">
    <source>
        <dbReference type="Proteomes" id="UP000032417"/>
    </source>
</evidence>
<protein>
    <recommendedName>
        <fullName evidence="3">indole-3-glycerol-phosphate synthase</fullName>
        <ecNumber evidence="3">4.1.1.48</ecNumber>
    </recommendedName>
</protein>
<keyword evidence="11" id="KW-1185">Reference proteome</keyword>
<dbReference type="CDD" id="cd00331">
    <property type="entry name" value="IGPS"/>
    <property type="match status" value="1"/>
</dbReference>
<dbReference type="Gene3D" id="3.20.20.70">
    <property type="entry name" value="Aldolase class I"/>
    <property type="match status" value="1"/>
</dbReference>
<dbReference type="SUPFAM" id="SSF51366">
    <property type="entry name" value="Ribulose-phoshate binding barrel"/>
    <property type="match status" value="1"/>
</dbReference>
<evidence type="ECO:0000256" key="2">
    <source>
        <dbReference type="ARBA" id="ARBA00004696"/>
    </source>
</evidence>
<dbReference type="AlphaFoldDB" id="A0A098C370"/>
<dbReference type="InterPro" id="IPR001468">
    <property type="entry name" value="Indole-3-GlycerolPSynthase_CS"/>
</dbReference>
<dbReference type="PATRIC" id="fig|1562970.3.peg.2109"/>
<evidence type="ECO:0000256" key="3">
    <source>
        <dbReference type="ARBA" id="ARBA00012362"/>
    </source>
</evidence>
<dbReference type="UniPathway" id="UPA00035">
    <property type="reaction ID" value="UER00043"/>
</dbReference>
<dbReference type="FunFam" id="3.20.20.70:FF:000024">
    <property type="entry name" value="Indole-3-glycerol phosphate synthase"/>
    <property type="match status" value="1"/>
</dbReference>
<dbReference type="InterPro" id="IPR013798">
    <property type="entry name" value="Indole-3-glycerol_P_synth_dom"/>
</dbReference>
<evidence type="ECO:0000256" key="5">
    <source>
        <dbReference type="ARBA" id="ARBA00022793"/>
    </source>
</evidence>
<keyword evidence="4" id="KW-0028">Amino-acid biosynthesis</keyword>
<evidence type="ECO:0000256" key="1">
    <source>
        <dbReference type="ARBA" id="ARBA00001633"/>
    </source>
</evidence>
<dbReference type="PROSITE" id="PS00614">
    <property type="entry name" value="IGPS"/>
    <property type="match status" value="1"/>
</dbReference>
<dbReference type="HOGENOM" id="CLU_034247_2_0_10"/>
<keyword evidence="7" id="KW-0057">Aromatic amino acid biosynthesis</keyword>
<dbReference type="STRING" id="1562970.ING2E5B_2135"/>
<comment type="catalytic activity">
    <reaction evidence="1">
        <text>1-(2-carboxyphenylamino)-1-deoxy-D-ribulose 5-phosphate + H(+) = (1S,2R)-1-C-(indol-3-yl)glycerol 3-phosphate + CO2 + H2O</text>
        <dbReference type="Rhea" id="RHEA:23476"/>
        <dbReference type="ChEBI" id="CHEBI:15377"/>
        <dbReference type="ChEBI" id="CHEBI:15378"/>
        <dbReference type="ChEBI" id="CHEBI:16526"/>
        <dbReference type="ChEBI" id="CHEBI:58613"/>
        <dbReference type="ChEBI" id="CHEBI:58866"/>
        <dbReference type="EC" id="4.1.1.48"/>
    </reaction>
</comment>
<evidence type="ECO:0000256" key="8">
    <source>
        <dbReference type="ARBA" id="ARBA00023239"/>
    </source>
</evidence>
<proteinExistence type="predicted"/>